<keyword evidence="3" id="KW-1185">Reference proteome</keyword>
<dbReference type="Proteomes" id="UP000501891">
    <property type="component" value="Chromosome"/>
</dbReference>
<organism evidence="2 3">
    <name type="scientific">Aerophototrophica crusticola</name>
    <dbReference type="NCBI Taxonomy" id="1709002"/>
    <lineage>
        <taxon>Bacteria</taxon>
        <taxon>Pseudomonadati</taxon>
        <taxon>Pseudomonadota</taxon>
        <taxon>Alphaproteobacteria</taxon>
        <taxon>Rhodospirillales</taxon>
        <taxon>Rhodospirillaceae</taxon>
        <taxon>Aerophototrophica</taxon>
    </lineage>
</organism>
<evidence type="ECO:0000256" key="1">
    <source>
        <dbReference type="SAM" id="Phobius"/>
    </source>
</evidence>
<proteinExistence type="predicted"/>
<gene>
    <name evidence="2" type="ORF">HHL28_16430</name>
</gene>
<accession>A0A858RAF8</accession>
<sequence>MEELSQAWDMLVQAGPAAVAFGIGFALVIVFLPTAIAAVRRHRHLKVLAGLNLAVGSWSSAGWVALLVWACVDRLPDWFSRKHKVAVDDKAAG</sequence>
<evidence type="ECO:0000313" key="3">
    <source>
        <dbReference type="Proteomes" id="UP000501891"/>
    </source>
</evidence>
<feature type="transmembrane region" description="Helical" evidence="1">
    <location>
        <begin position="51"/>
        <end position="70"/>
    </location>
</feature>
<reference evidence="2" key="1">
    <citation type="submission" date="2020-04" db="EMBL/GenBank/DDBJ databases">
        <title>A desert anoxygenic phototrophic bacterium fixes CO2 using RubisCO under aerobic conditions.</title>
        <authorList>
            <person name="Tang K."/>
        </authorList>
    </citation>
    <scope>NUCLEOTIDE SEQUENCE [LARGE SCALE GENOMIC DNA]</scope>
    <source>
        <strain evidence="2">MIMtkB3</strain>
    </source>
</reference>
<feature type="transmembrane region" description="Helical" evidence="1">
    <location>
        <begin position="17"/>
        <end position="39"/>
    </location>
</feature>
<dbReference type="InterPro" id="IPR016410">
    <property type="entry name" value="Phage_imm"/>
</dbReference>
<dbReference type="AlphaFoldDB" id="A0A858RAF8"/>
<dbReference type="KEGG" id="acru:HHL28_16430"/>
<evidence type="ECO:0000313" key="2">
    <source>
        <dbReference type="EMBL" id="QJE74445.1"/>
    </source>
</evidence>
<name>A0A858RAF8_9PROT</name>
<dbReference type="EMBL" id="CP051775">
    <property type="protein sequence ID" value="QJE74445.1"/>
    <property type="molecule type" value="Genomic_DNA"/>
</dbReference>
<keyword evidence="1" id="KW-0812">Transmembrane</keyword>
<protein>
    <submittedName>
        <fullName evidence="2">Superinfection immunity protein</fullName>
    </submittedName>
</protein>
<dbReference type="Pfam" id="PF14373">
    <property type="entry name" value="Imm_superinfect"/>
    <property type="match status" value="1"/>
</dbReference>
<keyword evidence="1" id="KW-1133">Transmembrane helix</keyword>
<keyword evidence="1" id="KW-0472">Membrane</keyword>